<dbReference type="Pfam" id="PF09624">
    <property type="entry name" value="DUF2393"/>
    <property type="match status" value="1"/>
</dbReference>
<feature type="transmembrane region" description="Helical" evidence="1">
    <location>
        <begin position="12"/>
        <end position="37"/>
    </location>
</feature>
<evidence type="ECO:0000313" key="2">
    <source>
        <dbReference type="EMBL" id="SFV55618.1"/>
    </source>
</evidence>
<reference evidence="2" key="1">
    <citation type="submission" date="2016-10" db="EMBL/GenBank/DDBJ databases">
        <authorList>
            <person name="de Groot N.N."/>
        </authorList>
    </citation>
    <scope>NUCLEOTIDE SEQUENCE</scope>
</reference>
<dbReference type="InterPro" id="IPR013417">
    <property type="entry name" value="CHP02588"/>
</dbReference>
<dbReference type="AlphaFoldDB" id="A0A1W1BPX0"/>
<evidence type="ECO:0000256" key="1">
    <source>
        <dbReference type="SAM" id="Phobius"/>
    </source>
</evidence>
<sequence>MREKILAFFHNLLIYDYILFGVSFTLFILFIILAVLLRNRFGIALFCVLLGFTFVVAGPTVGYIELHKYLFRNATTLISQERLHFVDAIVVQGKLSNESQFDFKECKVIARVYKSTKSKWKNYIFRIKPLTHAILVLHNIPKGDTREFKLFVEPFRYSKEYNLTLGASCR</sequence>
<proteinExistence type="predicted"/>
<keyword evidence="1" id="KW-1133">Transmembrane helix</keyword>
<name>A0A1W1BPX0_9ZZZZ</name>
<accession>A0A1W1BPX0</accession>
<protein>
    <submittedName>
        <fullName evidence="2">Putative integral membrane protein</fullName>
    </submittedName>
</protein>
<keyword evidence="1" id="KW-0472">Membrane</keyword>
<organism evidence="2">
    <name type="scientific">hydrothermal vent metagenome</name>
    <dbReference type="NCBI Taxonomy" id="652676"/>
    <lineage>
        <taxon>unclassified sequences</taxon>
        <taxon>metagenomes</taxon>
        <taxon>ecological metagenomes</taxon>
    </lineage>
</organism>
<keyword evidence="1" id="KW-0812">Transmembrane</keyword>
<feature type="transmembrane region" description="Helical" evidence="1">
    <location>
        <begin position="43"/>
        <end position="64"/>
    </location>
</feature>
<dbReference type="EMBL" id="FPHH01000032">
    <property type="protein sequence ID" value="SFV55618.1"/>
    <property type="molecule type" value="Genomic_DNA"/>
</dbReference>
<gene>
    <name evidence="2" type="ORF">MNB_SM-5-366</name>
</gene>